<evidence type="ECO:0000256" key="4">
    <source>
        <dbReference type="ARBA" id="ARBA00023134"/>
    </source>
</evidence>
<dbReference type="Gramene" id="PUZ46547">
    <property type="protein sequence ID" value="PUZ46547"/>
    <property type="gene ID" value="GQ55_7G087400"/>
</dbReference>
<dbReference type="AlphaFoldDB" id="A0A2T7CT69"/>
<name>A0A2T7CT69_9POAL</name>
<dbReference type="PANTHER" id="PTHR45923:SF2">
    <property type="entry name" value="PROTEIN SEY1"/>
    <property type="match status" value="1"/>
</dbReference>
<keyword evidence="2" id="KW-0378">Hydrolase</keyword>
<evidence type="ECO:0000256" key="2">
    <source>
        <dbReference type="ARBA" id="ARBA00022801"/>
    </source>
</evidence>
<evidence type="ECO:0000256" key="5">
    <source>
        <dbReference type="ARBA" id="ARBA00023136"/>
    </source>
</evidence>
<dbReference type="Gramene" id="PUZ46546">
    <property type="protein sequence ID" value="PUZ46546"/>
    <property type="gene ID" value="GQ55_7G087400"/>
</dbReference>
<evidence type="ECO:0000313" key="8">
    <source>
        <dbReference type="EMBL" id="PUZ46547.1"/>
    </source>
</evidence>
<reference evidence="8 9" key="1">
    <citation type="submission" date="2018-04" db="EMBL/GenBank/DDBJ databases">
        <title>WGS assembly of Panicum hallii var. hallii HAL2.</title>
        <authorList>
            <person name="Lovell J."/>
            <person name="Jenkins J."/>
            <person name="Lowry D."/>
            <person name="Mamidi S."/>
            <person name="Sreedasyam A."/>
            <person name="Weng X."/>
            <person name="Barry K."/>
            <person name="Bonette J."/>
            <person name="Campitelli B."/>
            <person name="Daum C."/>
            <person name="Gordon S."/>
            <person name="Gould B."/>
            <person name="Lipzen A."/>
            <person name="MacQueen A."/>
            <person name="Palacio-Mejia J."/>
            <person name="Plott C."/>
            <person name="Shakirov E."/>
            <person name="Shu S."/>
            <person name="Yoshinaga Y."/>
            <person name="Zane M."/>
            <person name="Rokhsar D."/>
            <person name="Grimwood J."/>
            <person name="Schmutz J."/>
            <person name="Juenger T."/>
        </authorList>
    </citation>
    <scope>NUCLEOTIDE SEQUENCE [LARGE SCALE GENOMIC DNA]</scope>
    <source>
        <strain evidence="9">cv. HAL2</strain>
        <strain evidence="8">HAL2</strain>
    </source>
</reference>
<keyword evidence="5" id="KW-0472">Membrane</keyword>
<comment type="similarity">
    <text evidence="6">Belongs to the TRAFAC class dynamin-like GTPase superfamily. GB1/RHD3 GTPase family.</text>
</comment>
<dbReference type="GO" id="GO:0003924">
    <property type="term" value="F:GTPase activity"/>
    <property type="evidence" value="ECO:0007669"/>
    <property type="project" value="TreeGrafter"/>
</dbReference>
<keyword evidence="4" id="KW-0342">GTP-binding</keyword>
<dbReference type="InterPro" id="IPR027417">
    <property type="entry name" value="P-loop_NTPase"/>
</dbReference>
<protein>
    <recommendedName>
        <fullName evidence="7">GB1/RHD3-type G domain-containing protein</fullName>
    </recommendedName>
</protein>
<dbReference type="PROSITE" id="PS51715">
    <property type="entry name" value="G_GB1_RHD3"/>
    <property type="match status" value="1"/>
</dbReference>
<dbReference type="STRING" id="1504633.A0A2T7CT69"/>
<dbReference type="GO" id="GO:0016320">
    <property type="term" value="P:endoplasmic reticulum membrane fusion"/>
    <property type="evidence" value="ECO:0007669"/>
    <property type="project" value="TreeGrafter"/>
</dbReference>
<evidence type="ECO:0000259" key="7">
    <source>
        <dbReference type="PROSITE" id="PS51715"/>
    </source>
</evidence>
<dbReference type="GO" id="GO:0005783">
    <property type="term" value="C:endoplasmic reticulum"/>
    <property type="evidence" value="ECO:0007669"/>
    <property type="project" value="TreeGrafter"/>
</dbReference>
<keyword evidence="1" id="KW-0547">Nucleotide-binding</keyword>
<dbReference type="InterPro" id="IPR008803">
    <property type="entry name" value="RHD3/Sey1"/>
</dbReference>
<dbReference type="OrthoDB" id="773625at2759"/>
<dbReference type="Gramene" id="PUZ46545">
    <property type="protein sequence ID" value="PUZ46545"/>
    <property type="gene ID" value="GQ55_7G087400"/>
</dbReference>
<dbReference type="Pfam" id="PF05879">
    <property type="entry name" value="RHD3_GTPase"/>
    <property type="match status" value="1"/>
</dbReference>
<evidence type="ECO:0000256" key="3">
    <source>
        <dbReference type="ARBA" id="ARBA00022824"/>
    </source>
</evidence>
<dbReference type="Gene3D" id="3.40.50.300">
    <property type="entry name" value="P-loop containing nucleotide triphosphate hydrolases"/>
    <property type="match status" value="1"/>
</dbReference>
<dbReference type="EMBL" id="CM009755">
    <property type="protein sequence ID" value="PUZ46549.1"/>
    <property type="molecule type" value="Genomic_DNA"/>
</dbReference>
<dbReference type="PANTHER" id="PTHR45923">
    <property type="entry name" value="PROTEIN SEY1"/>
    <property type="match status" value="1"/>
</dbReference>
<evidence type="ECO:0000313" key="9">
    <source>
        <dbReference type="Proteomes" id="UP000244336"/>
    </source>
</evidence>
<dbReference type="SUPFAM" id="SSF52540">
    <property type="entry name" value="P-loop containing nucleoside triphosphate hydrolases"/>
    <property type="match status" value="1"/>
</dbReference>
<proteinExistence type="inferred from homology"/>
<keyword evidence="9" id="KW-1185">Reference proteome</keyword>
<sequence>MEKEQNKSMYADLGHFSQSSIQDVANCIRPLRFHHKSQMGGACFSTQLIDGDGVFNVSKLENFMKEVRLGECRLSYAVVSIMGPQSSGKSTLLNHLFGPNVRETDAFKGRSQTTKGIWLALAKAKNIEPCTLVMDLEGTDGREGRAGGEPGDWVECNCEKHQRGT</sequence>
<keyword evidence="3" id="KW-0256">Endoplasmic reticulum</keyword>
<organism evidence="8 9">
    <name type="scientific">Panicum hallii var. hallii</name>
    <dbReference type="NCBI Taxonomy" id="1504633"/>
    <lineage>
        <taxon>Eukaryota</taxon>
        <taxon>Viridiplantae</taxon>
        <taxon>Streptophyta</taxon>
        <taxon>Embryophyta</taxon>
        <taxon>Tracheophyta</taxon>
        <taxon>Spermatophyta</taxon>
        <taxon>Magnoliopsida</taxon>
        <taxon>Liliopsida</taxon>
        <taxon>Poales</taxon>
        <taxon>Poaceae</taxon>
        <taxon>PACMAD clade</taxon>
        <taxon>Panicoideae</taxon>
        <taxon>Panicodae</taxon>
        <taxon>Paniceae</taxon>
        <taxon>Panicinae</taxon>
        <taxon>Panicum</taxon>
        <taxon>Panicum sect. Panicum</taxon>
    </lineage>
</organism>
<gene>
    <name evidence="8" type="ORF">GQ55_7G087400</name>
</gene>
<dbReference type="Proteomes" id="UP000244336">
    <property type="component" value="Chromosome 7"/>
</dbReference>
<evidence type="ECO:0000256" key="1">
    <source>
        <dbReference type="ARBA" id="ARBA00022741"/>
    </source>
</evidence>
<dbReference type="EMBL" id="CM009755">
    <property type="protein sequence ID" value="PUZ46546.1"/>
    <property type="molecule type" value="Genomic_DNA"/>
</dbReference>
<dbReference type="EMBL" id="CM009755">
    <property type="protein sequence ID" value="PUZ46547.1"/>
    <property type="molecule type" value="Genomic_DNA"/>
</dbReference>
<dbReference type="InterPro" id="IPR030386">
    <property type="entry name" value="G_GB1_RHD3_dom"/>
</dbReference>
<evidence type="ECO:0000256" key="6">
    <source>
        <dbReference type="PROSITE-ProRule" id="PRU01052"/>
    </source>
</evidence>
<accession>A0A2T7CT69</accession>
<dbReference type="EMBL" id="CM009755">
    <property type="protein sequence ID" value="PUZ46545.1"/>
    <property type="molecule type" value="Genomic_DNA"/>
</dbReference>
<dbReference type="Gramene" id="PUZ46549">
    <property type="protein sequence ID" value="PUZ46549"/>
    <property type="gene ID" value="GQ55_7G087400"/>
</dbReference>
<feature type="domain" description="GB1/RHD3-type G" evidence="7">
    <location>
        <begin position="73"/>
        <end position="165"/>
    </location>
</feature>
<dbReference type="GO" id="GO:0005525">
    <property type="term" value="F:GTP binding"/>
    <property type="evidence" value="ECO:0007669"/>
    <property type="project" value="UniProtKB-KW"/>
</dbReference>